<dbReference type="EMBL" id="JAPWTK010000354">
    <property type="protein sequence ID" value="KAJ8941766.1"/>
    <property type="molecule type" value="Genomic_DNA"/>
</dbReference>
<dbReference type="GO" id="GO:0000981">
    <property type="term" value="F:DNA-binding transcription factor activity, RNA polymerase II-specific"/>
    <property type="evidence" value="ECO:0007669"/>
    <property type="project" value="InterPro"/>
</dbReference>
<dbReference type="FunFam" id="1.10.10.60:FF:000098">
    <property type="entry name" value="Transcription factor LBX1"/>
    <property type="match status" value="1"/>
</dbReference>
<accession>A0AAV8XRV0</accession>
<keyword evidence="2" id="KW-0217">Developmental protein</keyword>
<protein>
    <recommendedName>
        <fullName evidence="9">Homeobox domain-containing protein</fullName>
    </recommendedName>
</protein>
<comment type="subcellular location">
    <subcellularLocation>
        <location evidence="1 6 7">Nucleus</location>
    </subcellularLocation>
</comment>
<dbReference type="InterPro" id="IPR009057">
    <property type="entry name" value="Homeodomain-like_sf"/>
</dbReference>
<feature type="DNA-binding region" description="Homeobox" evidence="6">
    <location>
        <begin position="50"/>
        <end position="109"/>
    </location>
</feature>
<dbReference type="PANTHER" id="PTHR24336">
    <property type="entry name" value="TRANSCRIPTION FACTOR LBX"/>
    <property type="match status" value="1"/>
</dbReference>
<evidence type="ECO:0000256" key="6">
    <source>
        <dbReference type="PROSITE-ProRule" id="PRU00108"/>
    </source>
</evidence>
<keyword evidence="5 6" id="KW-0539">Nucleus</keyword>
<dbReference type="SUPFAM" id="SSF46689">
    <property type="entry name" value="Homeodomain-like"/>
    <property type="match status" value="1"/>
</dbReference>
<dbReference type="PRINTS" id="PR00031">
    <property type="entry name" value="HTHREPRESSR"/>
</dbReference>
<feature type="region of interest" description="Disordered" evidence="8">
    <location>
        <begin position="124"/>
        <end position="150"/>
    </location>
</feature>
<name>A0AAV8XRV0_9CUCU</name>
<dbReference type="InterPro" id="IPR017970">
    <property type="entry name" value="Homeobox_CS"/>
</dbReference>
<evidence type="ECO:0000259" key="9">
    <source>
        <dbReference type="PROSITE" id="PS50071"/>
    </source>
</evidence>
<keyword evidence="11" id="KW-1185">Reference proteome</keyword>
<evidence type="ECO:0000256" key="2">
    <source>
        <dbReference type="ARBA" id="ARBA00022473"/>
    </source>
</evidence>
<feature type="domain" description="Homeobox" evidence="9">
    <location>
        <begin position="48"/>
        <end position="108"/>
    </location>
</feature>
<evidence type="ECO:0000256" key="5">
    <source>
        <dbReference type="ARBA" id="ARBA00023242"/>
    </source>
</evidence>
<dbReference type="PROSITE" id="PS00027">
    <property type="entry name" value="HOMEOBOX_1"/>
    <property type="match status" value="1"/>
</dbReference>
<dbReference type="AlphaFoldDB" id="A0AAV8XRV0"/>
<evidence type="ECO:0000313" key="10">
    <source>
        <dbReference type="EMBL" id="KAJ8941766.1"/>
    </source>
</evidence>
<comment type="caution">
    <text evidence="10">The sequence shown here is derived from an EMBL/GenBank/DDBJ whole genome shotgun (WGS) entry which is preliminary data.</text>
</comment>
<gene>
    <name evidence="10" type="ORF">NQ318_006423</name>
</gene>
<dbReference type="Gene3D" id="1.10.10.60">
    <property type="entry name" value="Homeodomain-like"/>
    <property type="match status" value="1"/>
</dbReference>
<evidence type="ECO:0000256" key="8">
    <source>
        <dbReference type="SAM" id="MobiDB-lite"/>
    </source>
</evidence>
<reference evidence="10" key="1">
    <citation type="journal article" date="2023" name="Insect Mol. Biol.">
        <title>Genome sequencing provides insights into the evolution of gene families encoding plant cell wall-degrading enzymes in longhorned beetles.</title>
        <authorList>
            <person name="Shin N.R."/>
            <person name="Okamura Y."/>
            <person name="Kirsch R."/>
            <person name="Pauchet Y."/>
        </authorList>
    </citation>
    <scope>NUCLEOTIDE SEQUENCE</scope>
    <source>
        <strain evidence="10">AMC_N1</strain>
    </source>
</reference>
<dbReference type="InterPro" id="IPR001356">
    <property type="entry name" value="HD"/>
</dbReference>
<dbReference type="InterPro" id="IPR000047">
    <property type="entry name" value="HTH_motif"/>
</dbReference>
<proteinExistence type="predicted"/>
<dbReference type="CDD" id="cd00086">
    <property type="entry name" value="homeodomain"/>
    <property type="match status" value="1"/>
</dbReference>
<evidence type="ECO:0000256" key="3">
    <source>
        <dbReference type="ARBA" id="ARBA00023125"/>
    </source>
</evidence>
<keyword evidence="4 6" id="KW-0371">Homeobox</keyword>
<dbReference type="GO" id="GO:0005634">
    <property type="term" value="C:nucleus"/>
    <property type="evidence" value="ECO:0007669"/>
    <property type="project" value="UniProtKB-SubCell"/>
</dbReference>
<dbReference type="InterPro" id="IPR051892">
    <property type="entry name" value="LBX_TF"/>
</dbReference>
<keyword evidence="3 6" id="KW-0238">DNA-binding</keyword>
<evidence type="ECO:0000256" key="7">
    <source>
        <dbReference type="RuleBase" id="RU000682"/>
    </source>
</evidence>
<evidence type="ECO:0000256" key="4">
    <source>
        <dbReference type="ARBA" id="ARBA00023155"/>
    </source>
</evidence>
<evidence type="ECO:0000313" key="11">
    <source>
        <dbReference type="Proteomes" id="UP001162162"/>
    </source>
</evidence>
<organism evidence="10 11">
    <name type="scientific">Aromia moschata</name>
    <dbReference type="NCBI Taxonomy" id="1265417"/>
    <lineage>
        <taxon>Eukaryota</taxon>
        <taxon>Metazoa</taxon>
        <taxon>Ecdysozoa</taxon>
        <taxon>Arthropoda</taxon>
        <taxon>Hexapoda</taxon>
        <taxon>Insecta</taxon>
        <taxon>Pterygota</taxon>
        <taxon>Neoptera</taxon>
        <taxon>Endopterygota</taxon>
        <taxon>Coleoptera</taxon>
        <taxon>Polyphaga</taxon>
        <taxon>Cucujiformia</taxon>
        <taxon>Chrysomeloidea</taxon>
        <taxon>Cerambycidae</taxon>
        <taxon>Cerambycinae</taxon>
        <taxon>Callichromatini</taxon>
        <taxon>Aromia</taxon>
    </lineage>
</organism>
<dbReference type="PANTHER" id="PTHR24336:SF8">
    <property type="entry name" value="LADYBIRD EARLY-RELATED"/>
    <property type="match status" value="1"/>
</dbReference>
<sequence length="150" mass="17218">MNKGKTLLRQIICGYSTGTCLFRGQYAFEKIEDVLHNLSLLNANQSPKKKRKSRTSFTNLQLFELEKRFLYQKYVSPAVRDEIAATLGITNAQVITWFQNRRAKLKRDMEEVRRVVEGQNARDEVEEALNASTSGSWKKKLSLVSQSSLD</sequence>
<dbReference type="GO" id="GO:1990837">
    <property type="term" value="F:sequence-specific double-stranded DNA binding"/>
    <property type="evidence" value="ECO:0007669"/>
    <property type="project" value="TreeGrafter"/>
</dbReference>
<dbReference type="Proteomes" id="UP001162162">
    <property type="component" value="Unassembled WGS sequence"/>
</dbReference>
<evidence type="ECO:0000256" key="1">
    <source>
        <dbReference type="ARBA" id="ARBA00004123"/>
    </source>
</evidence>
<dbReference type="Pfam" id="PF00046">
    <property type="entry name" value="Homeodomain"/>
    <property type="match status" value="1"/>
</dbReference>
<dbReference type="SMART" id="SM00389">
    <property type="entry name" value="HOX"/>
    <property type="match status" value="1"/>
</dbReference>
<dbReference type="PROSITE" id="PS50071">
    <property type="entry name" value="HOMEOBOX_2"/>
    <property type="match status" value="1"/>
</dbReference>